<keyword evidence="3" id="KW-1185">Reference proteome</keyword>
<organism evidence="2 3">
    <name type="scientific">Citrus x changshan-huyou</name>
    <dbReference type="NCBI Taxonomy" id="2935761"/>
    <lineage>
        <taxon>Eukaryota</taxon>
        <taxon>Viridiplantae</taxon>
        <taxon>Streptophyta</taxon>
        <taxon>Embryophyta</taxon>
        <taxon>Tracheophyta</taxon>
        <taxon>Spermatophyta</taxon>
        <taxon>Magnoliopsida</taxon>
        <taxon>eudicotyledons</taxon>
        <taxon>Gunneridae</taxon>
        <taxon>Pentapetalae</taxon>
        <taxon>rosids</taxon>
        <taxon>malvids</taxon>
        <taxon>Sapindales</taxon>
        <taxon>Rutaceae</taxon>
        <taxon>Aurantioideae</taxon>
        <taxon>Citrus</taxon>
    </lineage>
</organism>
<protein>
    <recommendedName>
        <fullName evidence="1">RDRP C-terminal head domain-containing protein</fullName>
    </recommendedName>
</protein>
<comment type="caution">
    <text evidence="2">The sequence shown here is derived from an EMBL/GenBank/DDBJ whole genome shotgun (WGS) entry which is preliminary data.</text>
</comment>
<dbReference type="EMBL" id="JBCGBO010000001">
    <property type="protein sequence ID" value="KAK9229175.1"/>
    <property type="molecule type" value="Genomic_DNA"/>
</dbReference>
<evidence type="ECO:0000313" key="3">
    <source>
        <dbReference type="Proteomes" id="UP001428341"/>
    </source>
</evidence>
<feature type="domain" description="RDRP C-terminal head" evidence="1">
    <location>
        <begin position="3"/>
        <end position="84"/>
    </location>
</feature>
<evidence type="ECO:0000313" key="2">
    <source>
        <dbReference type="EMBL" id="KAK9229175.1"/>
    </source>
</evidence>
<dbReference type="Pfam" id="PF26253">
    <property type="entry name" value="RdRP_head"/>
    <property type="match status" value="1"/>
</dbReference>
<dbReference type="Proteomes" id="UP001428341">
    <property type="component" value="Unassembled WGS sequence"/>
</dbReference>
<proteinExistence type="predicted"/>
<evidence type="ECO:0000259" key="1">
    <source>
        <dbReference type="Pfam" id="PF26253"/>
    </source>
</evidence>
<reference evidence="2 3" key="1">
    <citation type="submission" date="2024-05" db="EMBL/GenBank/DDBJ databases">
        <title>Haplotype-resolved chromosome-level genome assembly of Huyou (Citrus changshanensis).</title>
        <authorList>
            <person name="Miao C."/>
            <person name="Chen W."/>
            <person name="Wu Y."/>
            <person name="Wang L."/>
            <person name="Zhao S."/>
            <person name="Grierson D."/>
            <person name="Xu C."/>
            <person name="Chen K."/>
        </authorList>
    </citation>
    <scope>NUCLEOTIDE SEQUENCE [LARGE SCALE GENOMIC DNA]</scope>
    <source>
        <strain evidence="2">01-14</strain>
        <tissue evidence="2">Leaf</tissue>
    </source>
</reference>
<accession>A0AAP0N2Y5</accession>
<name>A0AAP0N2Y5_9ROSI</name>
<gene>
    <name evidence="2" type="ORF">WN944_022134</name>
</gene>
<sequence>MNSDFELSDNEKNVLYEQKASAWYQVTYHREWVKKSLDLLEQGSARSVVLLSFAWIANDYLARIKIKCQEMANIGKSKPVNNLARLLIGCKPLCHVKGKL</sequence>
<dbReference type="InterPro" id="IPR058752">
    <property type="entry name" value="RDRP_C_head"/>
</dbReference>
<dbReference type="AlphaFoldDB" id="A0AAP0N2Y5"/>